<name>A0A9K3E4X2_HELAN</name>
<reference evidence="1" key="1">
    <citation type="journal article" date="2017" name="Nature">
        <title>The sunflower genome provides insights into oil metabolism, flowering and Asterid evolution.</title>
        <authorList>
            <person name="Badouin H."/>
            <person name="Gouzy J."/>
            <person name="Grassa C.J."/>
            <person name="Murat F."/>
            <person name="Staton S.E."/>
            <person name="Cottret L."/>
            <person name="Lelandais-Briere C."/>
            <person name="Owens G.L."/>
            <person name="Carrere S."/>
            <person name="Mayjonade B."/>
            <person name="Legrand L."/>
            <person name="Gill N."/>
            <person name="Kane N.C."/>
            <person name="Bowers J.E."/>
            <person name="Hubner S."/>
            <person name="Bellec A."/>
            <person name="Berard A."/>
            <person name="Berges H."/>
            <person name="Blanchet N."/>
            <person name="Boniface M.C."/>
            <person name="Brunel D."/>
            <person name="Catrice O."/>
            <person name="Chaidir N."/>
            <person name="Claudel C."/>
            <person name="Donnadieu C."/>
            <person name="Faraut T."/>
            <person name="Fievet G."/>
            <person name="Helmstetter N."/>
            <person name="King M."/>
            <person name="Knapp S.J."/>
            <person name="Lai Z."/>
            <person name="Le Paslier M.C."/>
            <person name="Lippi Y."/>
            <person name="Lorenzon L."/>
            <person name="Mandel J.R."/>
            <person name="Marage G."/>
            <person name="Marchand G."/>
            <person name="Marquand E."/>
            <person name="Bret-Mestries E."/>
            <person name="Morien E."/>
            <person name="Nambeesan S."/>
            <person name="Nguyen T."/>
            <person name="Pegot-Espagnet P."/>
            <person name="Pouilly N."/>
            <person name="Raftis F."/>
            <person name="Sallet E."/>
            <person name="Schiex T."/>
            <person name="Thomas J."/>
            <person name="Vandecasteele C."/>
            <person name="Vares D."/>
            <person name="Vear F."/>
            <person name="Vautrin S."/>
            <person name="Crespi M."/>
            <person name="Mangin B."/>
            <person name="Burke J.M."/>
            <person name="Salse J."/>
            <person name="Munos S."/>
            <person name="Vincourt P."/>
            <person name="Rieseberg L.H."/>
            <person name="Langlade N.B."/>
        </authorList>
    </citation>
    <scope>NUCLEOTIDE SEQUENCE</scope>
    <source>
        <tissue evidence="1">Leaves</tissue>
    </source>
</reference>
<dbReference type="Proteomes" id="UP000215914">
    <property type="component" value="Unassembled WGS sequence"/>
</dbReference>
<keyword evidence="2" id="KW-1185">Reference proteome</keyword>
<sequence length="49" mass="5486">MEHNQGKILAECFKDQNYVIIMIEGMQVMCFGVSANGVKLSLRIAVAQR</sequence>
<evidence type="ECO:0000313" key="1">
    <source>
        <dbReference type="EMBL" id="KAF5766878.1"/>
    </source>
</evidence>
<evidence type="ECO:0000313" key="2">
    <source>
        <dbReference type="Proteomes" id="UP000215914"/>
    </source>
</evidence>
<reference evidence="1" key="2">
    <citation type="submission" date="2020-06" db="EMBL/GenBank/DDBJ databases">
        <title>Helianthus annuus Genome sequencing and assembly Release 2.</title>
        <authorList>
            <person name="Gouzy J."/>
            <person name="Langlade N."/>
            <person name="Munos S."/>
        </authorList>
    </citation>
    <scope>NUCLEOTIDE SEQUENCE</scope>
    <source>
        <tissue evidence="1">Leaves</tissue>
    </source>
</reference>
<organism evidence="1 2">
    <name type="scientific">Helianthus annuus</name>
    <name type="common">Common sunflower</name>
    <dbReference type="NCBI Taxonomy" id="4232"/>
    <lineage>
        <taxon>Eukaryota</taxon>
        <taxon>Viridiplantae</taxon>
        <taxon>Streptophyta</taxon>
        <taxon>Embryophyta</taxon>
        <taxon>Tracheophyta</taxon>
        <taxon>Spermatophyta</taxon>
        <taxon>Magnoliopsida</taxon>
        <taxon>eudicotyledons</taxon>
        <taxon>Gunneridae</taxon>
        <taxon>Pentapetalae</taxon>
        <taxon>asterids</taxon>
        <taxon>campanulids</taxon>
        <taxon>Asterales</taxon>
        <taxon>Asteraceae</taxon>
        <taxon>Asteroideae</taxon>
        <taxon>Heliantheae alliance</taxon>
        <taxon>Heliantheae</taxon>
        <taxon>Helianthus</taxon>
    </lineage>
</organism>
<gene>
    <name evidence="1" type="ORF">HanXRQr2_Chr15g0720621</name>
</gene>
<protein>
    <submittedName>
        <fullName evidence="1">Uncharacterized protein</fullName>
    </submittedName>
</protein>
<dbReference type="EMBL" id="MNCJ02000330">
    <property type="protein sequence ID" value="KAF5766878.1"/>
    <property type="molecule type" value="Genomic_DNA"/>
</dbReference>
<dbReference type="AlphaFoldDB" id="A0A9K3E4X2"/>
<proteinExistence type="predicted"/>
<accession>A0A9K3E4X2</accession>
<comment type="caution">
    <text evidence="1">The sequence shown here is derived from an EMBL/GenBank/DDBJ whole genome shotgun (WGS) entry which is preliminary data.</text>
</comment>
<dbReference type="Gramene" id="mRNA:HanXRQr2_Chr15g0720621">
    <property type="protein sequence ID" value="CDS:HanXRQr2_Chr15g0720621.1"/>
    <property type="gene ID" value="HanXRQr2_Chr15g0720621"/>
</dbReference>